<dbReference type="NCBIfam" id="TIGR02595">
    <property type="entry name" value="PEP_CTERM"/>
    <property type="match status" value="1"/>
</dbReference>
<comment type="caution">
    <text evidence="3">The sequence shown here is derived from an EMBL/GenBank/DDBJ whole genome shotgun (WGS) entry which is preliminary data.</text>
</comment>
<gene>
    <name evidence="3" type="ORF">ACFQ1Z_06085</name>
</gene>
<evidence type="ECO:0000313" key="4">
    <source>
        <dbReference type="Proteomes" id="UP001597128"/>
    </source>
</evidence>
<dbReference type="Pfam" id="PF07589">
    <property type="entry name" value="PEP-CTERM"/>
    <property type="match status" value="1"/>
</dbReference>
<evidence type="ECO:0000259" key="2">
    <source>
        <dbReference type="Pfam" id="PF07589"/>
    </source>
</evidence>
<protein>
    <submittedName>
        <fullName evidence="3">PEP-CTERM sorting domain-containing protein</fullName>
    </submittedName>
</protein>
<keyword evidence="4" id="KW-1185">Reference proteome</keyword>
<proteinExistence type="predicted"/>
<evidence type="ECO:0000256" key="1">
    <source>
        <dbReference type="SAM" id="SignalP"/>
    </source>
</evidence>
<feature type="signal peptide" evidence="1">
    <location>
        <begin position="1"/>
        <end position="21"/>
    </location>
</feature>
<dbReference type="EMBL" id="JBHTKB010000001">
    <property type="protein sequence ID" value="MFD0913111.1"/>
    <property type="molecule type" value="Genomic_DNA"/>
</dbReference>
<dbReference type="Proteomes" id="UP001597128">
    <property type="component" value="Unassembled WGS sequence"/>
</dbReference>
<feature type="chain" id="PRO_5045457836" evidence="1">
    <location>
        <begin position="22"/>
        <end position="295"/>
    </location>
</feature>
<dbReference type="RefSeq" id="WP_379056369.1">
    <property type="nucleotide sequence ID" value="NZ_JBHTKB010000001.1"/>
</dbReference>
<reference evidence="4" key="1">
    <citation type="journal article" date="2019" name="Int. J. Syst. Evol. Microbiol.">
        <title>The Global Catalogue of Microorganisms (GCM) 10K type strain sequencing project: providing services to taxonomists for standard genome sequencing and annotation.</title>
        <authorList>
            <consortium name="The Broad Institute Genomics Platform"/>
            <consortium name="The Broad Institute Genome Sequencing Center for Infectious Disease"/>
            <person name="Wu L."/>
            <person name="Ma J."/>
        </authorList>
    </citation>
    <scope>NUCLEOTIDE SEQUENCE [LARGE SCALE GENOMIC DNA]</scope>
    <source>
        <strain evidence="4">CCUG 58412</strain>
    </source>
</reference>
<keyword evidence="1" id="KW-0732">Signal</keyword>
<sequence length="295" mass="31603">MKLKTLVLATLLTVTATASYAGNFVQLTNGNGTILSTVNGGIKSGAQNPNADQFHLLVQDATYLAGYEASNPNGFVVASTIDYATHVGNPNNPANIKSTGTLTLLDWRVTTGVDLSPGSKQATVYDFVYQDSADGKLVFATRYLNQVANNEEANFLYRYNFSTTGTYTPQVAWLFSSDNDLRLYEAALTDDHSFNSVVSYNQNVVRQKGDFSVSEGNPWSGLFLVKTDAQYYSLGSKAIGYFQAGEEGQPVVGGFISGFVASATAVPEPQSYALMMAGLSLVGIAARRRKNQGAA</sequence>
<accession>A0ABW3F3X3</accession>
<name>A0ABW3F3X3_9PROT</name>
<feature type="domain" description="Ice-binding protein C-terminal" evidence="2">
    <location>
        <begin position="265"/>
        <end position="289"/>
    </location>
</feature>
<organism evidence="3 4">
    <name type="scientific">Methylophilus luteus</name>
    <dbReference type="NCBI Taxonomy" id="640108"/>
    <lineage>
        <taxon>Bacteria</taxon>
        <taxon>Pseudomonadati</taxon>
        <taxon>Pseudomonadota</taxon>
        <taxon>Betaproteobacteria</taxon>
        <taxon>Nitrosomonadales</taxon>
        <taxon>Methylophilaceae</taxon>
        <taxon>Methylophilus</taxon>
    </lineage>
</organism>
<evidence type="ECO:0000313" key="3">
    <source>
        <dbReference type="EMBL" id="MFD0913111.1"/>
    </source>
</evidence>
<dbReference type="InterPro" id="IPR013424">
    <property type="entry name" value="Ice-binding_C"/>
</dbReference>